<keyword evidence="2" id="KW-1185">Reference proteome</keyword>
<sequence length="313" mass="32938">MKKTRVAGMIGGGLALALALFAGVSLSGRTNGPDIPVSDSPNQVAASLTPVTFTRVAELYSEGRLVLRLSGIAEPSSVIVLLDRGERIRQVRTTEQGIWSATVDVSGQGMAIEAIMFDVSSNTDIEETDLTETDPVSGAISIRGLETIFRIQRPTEDAPDAPALVMISAPGAATRLVQSPFGGLPNSGPLAIGAIDYDDAGGVIFSGLSEAQGRIRLYVSNAAIGETRVGPDGRWTYIASSVMPLGEYQVRAQLLNEAGEGPIVSVPFERLPPVPSSDSNDGTLSVNFEPFRWQIRRSLIGGGVQSTAIFAPE</sequence>
<comment type="caution">
    <text evidence="1">The sequence shown here is derived from an EMBL/GenBank/DDBJ whole genome shotgun (WGS) entry which is preliminary data.</text>
</comment>
<name>A0ABQ5V626_9PROT</name>
<evidence type="ECO:0008006" key="3">
    <source>
        <dbReference type="Google" id="ProtNLM"/>
    </source>
</evidence>
<gene>
    <name evidence="1" type="ORF">GCM10007853_00430</name>
</gene>
<protein>
    <recommendedName>
        <fullName evidence="3">Bacterial Ig-like domain-containing protein</fullName>
    </recommendedName>
</protein>
<reference evidence="1" key="2">
    <citation type="submission" date="2023-01" db="EMBL/GenBank/DDBJ databases">
        <title>Draft genome sequence of Algimonas ampicilliniresistens strain NBRC 108219.</title>
        <authorList>
            <person name="Sun Q."/>
            <person name="Mori K."/>
        </authorList>
    </citation>
    <scope>NUCLEOTIDE SEQUENCE</scope>
    <source>
        <strain evidence="1">NBRC 108219</strain>
    </source>
</reference>
<evidence type="ECO:0000313" key="2">
    <source>
        <dbReference type="Proteomes" id="UP001161391"/>
    </source>
</evidence>
<accession>A0ABQ5V626</accession>
<proteinExistence type="predicted"/>
<evidence type="ECO:0000313" key="1">
    <source>
        <dbReference type="EMBL" id="GLQ22169.1"/>
    </source>
</evidence>
<dbReference type="RefSeq" id="WP_284386442.1">
    <property type="nucleotide sequence ID" value="NZ_BSNK01000001.1"/>
</dbReference>
<dbReference type="Proteomes" id="UP001161391">
    <property type="component" value="Unassembled WGS sequence"/>
</dbReference>
<organism evidence="1 2">
    <name type="scientific">Algimonas ampicilliniresistens</name>
    <dbReference type="NCBI Taxonomy" id="1298735"/>
    <lineage>
        <taxon>Bacteria</taxon>
        <taxon>Pseudomonadati</taxon>
        <taxon>Pseudomonadota</taxon>
        <taxon>Alphaproteobacteria</taxon>
        <taxon>Maricaulales</taxon>
        <taxon>Robiginitomaculaceae</taxon>
        <taxon>Algimonas</taxon>
    </lineage>
</organism>
<dbReference type="EMBL" id="BSNK01000001">
    <property type="protein sequence ID" value="GLQ22169.1"/>
    <property type="molecule type" value="Genomic_DNA"/>
</dbReference>
<reference evidence="1" key="1">
    <citation type="journal article" date="2014" name="Int. J. Syst. Evol. Microbiol.">
        <title>Complete genome of a new Firmicutes species belonging to the dominant human colonic microbiota ('Ruminococcus bicirculans') reveals two chromosomes and a selective capacity to utilize plant glucans.</title>
        <authorList>
            <consortium name="NISC Comparative Sequencing Program"/>
            <person name="Wegmann U."/>
            <person name="Louis P."/>
            <person name="Goesmann A."/>
            <person name="Henrissat B."/>
            <person name="Duncan S.H."/>
            <person name="Flint H.J."/>
        </authorList>
    </citation>
    <scope>NUCLEOTIDE SEQUENCE</scope>
    <source>
        <strain evidence="1">NBRC 108219</strain>
    </source>
</reference>